<accession>A0A821MSN7</accession>
<dbReference type="AlphaFoldDB" id="A0A821MSN7"/>
<protein>
    <submittedName>
        <fullName evidence="1">Uncharacterized protein</fullName>
    </submittedName>
</protein>
<comment type="caution">
    <text evidence="1">The sequence shown here is derived from an EMBL/GenBank/DDBJ whole genome shotgun (WGS) entry which is preliminary data.</text>
</comment>
<dbReference type="Proteomes" id="UP000663880">
    <property type="component" value="Unassembled WGS sequence"/>
</dbReference>
<organism evidence="1 2">
    <name type="scientific">Pieris macdunnoughi</name>
    <dbReference type="NCBI Taxonomy" id="345717"/>
    <lineage>
        <taxon>Eukaryota</taxon>
        <taxon>Metazoa</taxon>
        <taxon>Ecdysozoa</taxon>
        <taxon>Arthropoda</taxon>
        <taxon>Hexapoda</taxon>
        <taxon>Insecta</taxon>
        <taxon>Pterygota</taxon>
        <taxon>Neoptera</taxon>
        <taxon>Endopterygota</taxon>
        <taxon>Lepidoptera</taxon>
        <taxon>Glossata</taxon>
        <taxon>Ditrysia</taxon>
        <taxon>Papilionoidea</taxon>
        <taxon>Pieridae</taxon>
        <taxon>Pierinae</taxon>
        <taxon>Pieris</taxon>
    </lineage>
</organism>
<reference evidence="1" key="1">
    <citation type="submission" date="2021-02" db="EMBL/GenBank/DDBJ databases">
        <authorList>
            <person name="Steward A R."/>
        </authorList>
    </citation>
    <scope>NUCLEOTIDE SEQUENCE</scope>
</reference>
<name>A0A821MSN7_9NEOP</name>
<proteinExistence type="predicted"/>
<evidence type="ECO:0000313" key="2">
    <source>
        <dbReference type="Proteomes" id="UP000663880"/>
    </source>
</evidence>
<evidence type="ECO:0000313" key="1">
    <source>
        <dbReference type="EMBL" id="CAF4775425.1"/>
    </source>
</evidence>
<dbReference type="EMBL" id="CAJOBZ010000003">
    <property type="protein sequence ID" value="CAF4775425.1"/>
    <property type="molecule type" value="Genomic_DNA"/>
</dbReference>
<sequence length="92" mass="10597">MLKRFVIQCDTPEVKNVNGSLKSKELNQIVETGEQVWSDTSRRRTLGRRVPRRSVESTTLEPARTLAFGARREHTCRFPSAHLMRTIDVLKC</sequence>
<gene>
    <name evidence="1" type="ORF">PMACD_LOCUS2060</name>
</gene>
<keyword evidence="2" id="KW-1185">Reference proteome</keyword>